<dbReference type="GO" id="GO:0016740">
    <property type="term" value="F:transferase activity"/>
    <property type="evidence" value="ECO:0007669"/>
    <property type="project" value="UniProtKB-KW"/>
</dbReference>
<evidence type="ECO:0000256" key="7">
    <source>
        <dbReference type="ARBA" id="ARBA00049183"/>
    </source>
</evidence>
<keyword evidence="8" id="KW-1003">Cell membrane</keyword>
<evidence type="ECO:0000256" key="4">
    <source>
        <dbReference type="ARBA" id="ARBA00019077"/>
    </source>
</evidence>
<gene>
    <name evidence="10" type="ORF">ACFSCT_16175</name>
</gene>
<evidence type="ECO:0000256" key="8">
    <source>
        <dbReference type="RuleBase" id="RU365103"/>
    </source>
</evidence>
<proteinExistence type="inferred from homology"/>
<dbReference type="PANTHER" id="PTHR42755">
    <property type="entry name" value="3-DEOXY-MANNO-OCTULOSONATE CYTIDYLYLTRANSFERASE"/>
    <property type="match status" value="1"/>
</dbReference>
<dbReference type="InterPro" id="IPR007507">
    <property type="entry name" value="Glycos_transf_N"/>
</dbReference>
<name>A0ABW4RAH7_9RHOB</name>
<dbReference type="Gene3D" id="3.40.50.2000">
    <property type="entry name" value="Glycogen Phosphorylase B"/>
    <property type="match status" value="1"/>
</dbReference>
<organism evidence="10 11">
    <name type="scientific">Paracoccus pacificus</name>
    <dbReference type="NCBI Taxonomy" id="1463598"/>
    <lineage>
        <taxon>Bacteria</taxon>
        <taxon>Pseudomonadati</taxon>
        <taxon>Pseudomonadota</taxon>
        <taxon>Alphaproteobacteria</taxon>
        <taxon>Rhodobacterales</taxon>
        <taxon>Paracoccaceae</taxon>
        <taxon>Paracoccus</taxon>
    </lineage>
</organism>
<dbReference type="EC" id="2.4.99.12" evidence="3 8"/>
<keyword evidence="5 8" id="KW-0808">Transferase</keyword>
<evidence type="ECO:0000256" key="5">
    <source>
        <dbReference type="ARBA" id="ARBA00022679"/>
    </source>
</evidence>
<dbReference type="Gene3D" id="3.40.50.11720">
    <property type="entry name" value="3-Deoxy-D-manno-octulosonic-acid transferase, N-terminal domain"/>
    <property type="match status" value="1"/>
</dbReference>
<dbReference type="SUPFAM" id="SSF53756">
    <property type="entry name" value="UDP-Glycosyltransferase/glycogen phosphorylase"/>
    <property type="match status" value="1"/>
</dbReference>
<dbReference type="InterPro" id="IPR038107">
    <property type="entry name" value="Glycos_transf_N_sf"/>
</dbReference>
<keyword evidence="11" id="KW-1185">Reference proteome</keyword>
<evidence type="ECO:0000256" key="1">
    <source>
        <dbReference type="ARBA" id="ARBA00003394"/>
    </source>
</evidence>
<keyword evidence="8" id="KW-0472">Membrane</keyword>
<comment type="function">
    <text evidence="1 8">Involved in lipopolysaccharide (LPS) biosynthesis. Catalyzes the transfer of 3-deoxy-D-manno-octulosonate (Kdo) residue(s) from CMP-Kdo to lipid IV(A), the tetraacyldisaccharide-1,4'-bisphosphate precursor of lipid A.</text>
</comment>
<comment type="caution">
    <text evidence="10">The sequence shown here is derived from an EMBL/GenBank/DDBJ whole genome shotgun (WGS) entry which is preliminary data.</text>
</comment>
<protein>
    <recommendedName>
        <fullName evidence="4 8">3-deoxy-D-manno-octulosonic acid transferase</fullName>
        <shortName evidence="8">Kdo transferase</shortName>
        <ecNumber evidence="3 8">2.4.99.12</ecNumber>
    </recommendedName>
    <alternativeName>
        <fullName evidence="6 8">Lipid IV(A) 3-deoxy-D-manno-octulosonic acid transferase</fullName>
    </alternativeName>
</protein>
<dbReference type="RefSeq" id="WP_379144476.1">
    <property type="nucleotide sequence ID" value="NZ_JBHUEN010000046.1"/>
</dbReference>
<accession>A0ABW4RAH7</accession>
<comment type="subcellular location">
    <subcellularLocation>
        <location evidence="8">Cell membrane</location>
    </subcellularLocation>
</comment>
<evidence type="ECO:0000313" key="10">
    <source>
        <dbReference type="EMBL" id="MFD1883254.1"/>
    </source>
</evidence>
<dbReference type="Proteomes" id="UP001597213">
    <property type="component" value="Unassembled WGS sequence"/>
</dbReference>
<evidence type="ECO:0000259" key="9">
    <source>
        <dbReference type="Pfam" id="PF04413"/>
    </source>
</evidence>
<reference evidence="11" key="1">
    <citation type="journal article" date="2019" name="Int. J. Syst. Evol. Microbiol.">
        <title>The Global Catalogue of Microorganisms (GCM) 10K type strain sequencing project: providing services to taxonomists for standard genome sequencing and annotation.</title>
        <authorList>
            <consortium name="The Broad Institute Genomics Platform"/>
            <consortium name="The Broad Institute Genome Sequencing Center for Infectious Disease"/>
            <person name="Wu L."/>
            <person name="Ma J."/>
        </authorList>
    </citation>
    <scope>NUCLEOTIDE SEQUENCE [LARGE SCALE GENOMIC DNA]</scope>
    <source>
        <strain evidence="11">CCUG 56029</strain>
    </source>
</reference>
<evidence type="ECO:0000256" key="3">
    <source>
        <dbReference type="ARBA" id="ARBA00012621"/>
    </source>
</evidence>
<evidence type="ECO:0000313" key="11">
    <source>
        <dbReference type="Proteomes" id="UP001597213"/>
    </source>
</evidence>
<sequence>MSVSLTIYATLSRLAGTLLRGAACLRPDSVLARRLAVDDDAGAPFPVGGIWVHGASVGELVSARALVGALRDALPELPLVITANTSTGVAAAKAWDLPTAVVRLAPLDVPGAVGRFLDSFRPALMLTIENEIWPNRAAAARARGIPQVVVGARMSAKSAARWGRLPGVIGPALSGLSALSAQDQDSEARLLRLGLSPNAVLPRLNLKLLAPAEVARRLPPVTHPARARTWLAASTHEGEERVVLDAHAQALRSVPDLRLILAPRHPDRADAVAALVAAAGFTPSRESLGQPPGAVHLADTLGQMPRWYQAAGICLIGGTLTDRGGHTPWEPAAYACALLAGPDTRNHAEGFAALARADAIVKVTGPADLARNLVHLASQPARQAQMGADARLVLLGNAGDPSGLVSRIVELAPARADTDIN</sequence>
<comment type="catalytic activity">
    <reaction evidence="7 8">
        <text>lipid IVA (E. coli) + CMP-3-deoxy-beta-D-manno-octulosonate = alpha-Kdo-(2-&gt;6)-lipid IVA (E. coli) + CMP + H(+)</text>
        <dbReference type="Rhea" id="RHEA:28066"/>
        <dbReference type="ChEBI" id="CHEBI:15378"/>
        <dbReference type="ChEBI" id="CHEBI:58603"/>
        <dbReference type="ChEBI" id="CHEBI:60364"/>
        <dbReference type="ChEBI" id="CHEBI:60377"/>
        <dbReference type="ChEBI" id="CHEBI:85987"/>
        <dbReference type="EC" id="2.4.99.12"/>
    </reaction>
</comment>
<comment type="pathway">
    <text evidence="2 8">Bacterial outer membrane biogenesis; LPS core biosynthesis.</text>
</comment>
<dbReference type="InterPro" id="IPR039901">
    <property type="entry name" value="Kdotransferase"/>
</dbReference>
<dbReference type="Pfam" id="PF04413">
    <property type="entry name" value="Glycos_transf_N"/>
    <property type="match status" value="1"/>
</dbReference>
<feature type="domain" description="3-deoxy-D-manno-octulosonic-acid transferase N-terminal" evidence="9">
    <location>
        <begin position="48"/>
        <end position="208"/>
    </location>
</feature>
<dbReference type="EMBL" id="JBHUEN010000046">
    <property type="protein sequence ID" value="MFD1883254.1"/>
    <property type="molecule type" value="Genomic_DNA"/>
</dbReference>
<comment type="similarity">
    <text evidence="8">Belongs to the glycosyltransferase group 1 family.</text>
</comment>
<evidence type="ECO:0000256" key="2">
    <source>
        <dbReference type="ARBA" id="ARBA00004713"/>
    </source>
</evidence>
<evidence type="ECO:0000256" key="6">
    <source>
        <dbReference type="ARBA" id="ARBA00031445"/>
    </source>
</evidence>
<keyword evidence="8" id="KW-0448">Lipopolysaccharide biosynthesis</keyword>
<dbReference type="PANTHER" id="PTHR42755:SF1">
    <property type="entry name" value="3-DEOXY-D-MANNO-OCTULOSONIC ACID TRANSFERASE, MITOCHONDRIAL-RELATED"/>
    <property type="match status" value="1"/>
</dbReference>